<dbReference type="AlphaFoldDB" id="A0A7W5GAQ9"/>
<sequence length="100" mass="11635">MEWEKGLSAYVGRKVEIWIEDHSGEEQTKPKPYPPLFRVKLAEDGKFITFYLKPTQFLSVPIFDGSATKLENTCARHHFVSHDIEGKLTYWIYFEDIPAA</sequence>
<reference evidence="1 2" key="1">
    <citation type="submission" date="2020-08" db="EMBL/GenBank/DDBJ databases">
        <title>Genomic Encyclopedia of Type Strains, Phase III (KMG-III): the genomes of soil and plant-associated and newly described type strains.</title>
        <authorList>
            <person name="Whitman W."/>
        </authorList>
    </citation>
    <scope>NUCLEOTIDE SEQUENCE [LARGE SCALE GENOMIC DNA]</scope>
    <source>
        <strain evidence="1 2">CECT 8234</strain>
    </source>
</reference>
<organism evidence="1 2">
    <name type="scientific">Paenibacillus endophyticus</name>
    <dbReference type="NCBI Taxonomy" id="1294268"/>
    <lineage>
        <taxon>Bacteria</taxon>
        <taxon>Bacillati</taxon>
        <taxon>Bacillota</taxon>
        <taxon>Bacilli</taxon>
        <taxon>Bacillales</taxon>
        <taxon>Paenibacillaceae</taxon>
        <taxon>Paenibacillus</taxon>
    </lineage>
</organism>
<comment type="caution">
    <text evidence="1">The sequence shown here is derived from an EMBL/GenBank/DDBJ whole genome shotgun (WGS) entry which is preliminary data.</text>
</comment>
<keyword evidence="2" id="KW-1185">Reference proteome</keyword>
<accession>A0A7W5GAQ9</accession>
<evidence type="ECO:0000313" key="1">
    <source>
        <dbReference type="EMBL" id="MBB3153519.1"/>
    </source>
</evidence>
<evidence type="ECO:0000313" key="2">
    <source>
        <dbReference type="Proteomes" id="UP000518605"/>
    </source>
</evidence>
<dbReference type="RefSeq" id="WP_183565229.1">
    <property type="nucleotide sequence ID" value="NZ_CBCSLB010000007.1"/>
</dbReference>
<proteinExistence type="predicted"/>
<dbReference type="Proteomes" id="UP000518605">
    <property type="component" value="Unassembled WGS sequence"/>
</dbReference>
<protein>
    <submittedName>
        <fullName evidence="1">Uncharacterized protein</fullName>
    </submittedName>
</protein>
<name>A0A7W5GAQ9_9BACL</name>
<dbReference type="EMBL" id="JACHXW010000010">
    <property type="protein sequence ID" value="MBB3153519.1"/>
    <property type="molecule type" value="Genomic_DNA"/>
</dbReference>
<gene>
    <name evidence="1" type="ORF">FHS16_003581</name>
</gene>